<sequence length="210" mass="23678">MARLKDGALGGFSGKVGSVIGYSYRNKDYIRSIPVPSKKPPTLKQLASRARFKFFNEWRNPLSGFFNVTFKNQTNTHSAQNAAHQLNKDIITGEYPDFIIDYTKVIISKGSLPPVLDLQMQHENDMLYFTWQPNLINTAMGTDLLAILVCYTNDINHFQASLNAAERGSSNCAFKLDYTAPGEKIEIYATFLSNNRERASDSHYMGSIEF</sequence>
<proteinExistence type="predicted"/>
<dbReference type="Proteomes" id="UP000516439">
    <property type="component" value="Chromosome"/>
</dbReference>
<gene>
    <name evidence="1" type="ORF">H9N25_16005</name>
</gene>
<name>A0ABX6TD91_9SPHI</name>
<keyword evidence="2" id="KW-1185">Reference proteome</keyword>
<reference evidence="1 2" key="1">
    <citation type="submission" date="2020-09" db="EMBL/GenBank/DDBJ databases">
        <title>Pedobacter sp. SW-16 isolated from soil near Yeocheon.</title>
        <authorList>
            <person name="Im H.S."/>
            <person name="Joung Y."/>
            <person name="Lee S.-S."/>
        </authorList>
    </citation>
    <scope>NUCLEOTIDE SEQUENCE [LARGE SCALE GENOMIC DNA]</scope>
    <source>
        <strain evidence="1 2">SW-16</strain>
    </source>
</reference>
<accession>A0ABX6TD91</accession>
<dbReference type="RefSeq" id="WP_190326534.1">
    <property type="nucleotide sequence ID" value="NZ_CP061171.1"/>
</dbReference>
<dbReference type="EMBL" id="CP061171">
    <property type="protein sequence ID" value="QNR83449.1"/>
    <property type="molecule type" value="Genomic_DNA"/>
</dbReference>
<evidence type="ECO:0000313" key="2">
    <source>
        <dbReference type="Proteomes" id="UP000516439"/>
    </source>
</evidence>
<evidence type="ECO:0000313" key="1">
    <source>
        <dbReference type="EMBL" id="QNR83449.1"/>
    </source>
</evidence>
<dbReference type="InterPro" id="IPR046233">
    <property type="entry name" value="DUF6266"/>
</dbReference>
<protein>
    <submittedName>
        <fullName evidence="1">Uncharacterized protein</fullName>
    </submittedName>
</protein>
<dbReference type="Pfam" id="PF19781">
    <property type="entry name" value="DUF6266"/>
    <property type="match status" value="1"/>
</dbReference>
<organism evidence="1 2">
    <name type="scientific">Pedobacter riviphilus</name>
    <dbReference type="NCBI Taxonomy" id="2766984"/>
    <lineage>
        <taxon>Bacteria</taxon>
        <taxon>Pseudomonadati</taxon>
        <taxon>Bacteroidota</taxon>
        <taxon>Sphingobacteriia</taxon>
        <taxon>Sphingobacteriales</taxon>
        <taxon>Sphingobacteriaceae</taxon>
        <taxon>Pedobacter</taxon>
    </lineage>
</organism>